<gene>
    <name evidence="2" type="ORF">IRI77_02800</name>
</gene>
<dbReference type="PROSITE" id="PS51257">
    <property type="entry name" value="PROKAR_LIPOPROTEIN"/>
    <property type="match status" value="1"/>
</dbReference>
<dbReference type="KEGG" id="pfer:IRI77_02800"/>
<organism evidence="2 3">
    <name type="scientific">Paludibaculum fermentans</name>
    <dbReference type="NCBI Taxonomy" id="1473598"/>
    <lineage>
        <taxon>Bacteria</taxon>
        <taxon>Pseudomonadati</taxon>
        <taxon>Acidobacteriota</taxon>
        <taxon>Terriglobia</taxon>
        <taxon>Bryobacterales</taxon>
        <taxon>Bryobacteraceae</taxon>
        <taxon>Paludibaculum</taxon>
    </lineage>
</organism>
<evidence type="ECO:0000313" key="2">
    <source>
        <dbReference type="EMBL" id="QOY88908.1"/>
    </source>
</evidence>
<reference evidence="2 3" key="1">
    <citation type="submission" date="2020-10" db="EMBL/GenBank/DDBJ databases">
        <title>Complete genome sequence of Paludibaculum fermentans P105T, a facultatively anaerobic acidobacterium capable of dissimilatory Fe(III) reduction.</title>
        <authorList>
            <person name="Dedysh S.N."/>
            <person name="Beletsky A.V."/>
            <person name="Kulichevskaya I.S."/>
            <person name="Mardanov A.V."/>
            <person name="Ravin N.V."/>
        </authorList>
    </citation>
    <scope>NUCLEOTIDE SEQUENCE [LARGE SCALE GENOMIC DNA]</scope>
    <source>
        <strain evidence="2 3">P105</strain>
    </source>
</reference>
<keyword evidence="3" id="KW-1185">Reference proteome</keyword>
<proteinExistence type="predicted"/>
<dbReference type="EMBL" id="CP063849">
    <property type="protein sequence ID" value="QOY88908.1"/>
    <property type="molecule type" value="Genomic_DNA"/>
</dbReference>
<dbReference type="AlphaFoldDB" id="A0A7S7NSB0"/>
<evidence type="ECO:0000313" key="3">
    <source>
        <dbReference type="Proteomes" id="UP000593892"/>
    </source>
</evidence>
<name>A0A7S7NSB0_PALFE</name>
<evidence type="ECO:0000256" key="1">
    <source>
        <dbReference type="SAM" id="SignalP"/>
    </source>
</evidence>
<accession>A0A7S7NSB0</accession>
<dbReference type="RefSeq" id="WP_194450571.1">
    <property type="nucleotide sequence ID" value="NZ_CP063849.1"/>
</dbReference>
<feature type="chain" id="PRO_5032943925" evidence="1">
    <location>
        <begin position="22"/>
        <end position="1026"/>
    </location>
</feature>
<sequence length="1026" mass="109463">MPRPALLLVHLCLLSSCALSAQTPVLPGKAVNFSLPAVQNATLFHGDYSHLLHVPATATSATVEIRSTLAEVDVDLHVRFGTDTEVAGGAIVSDYSSVGLTAAERIVIDGSASPPLRAGDYYISYAVYTKGVEIPLTLTVTLAGESTEPVALVTSDIPDPCLLTASRDFTLAQAARIRRVLALYQWETDEAQVDYTILRGPVAVTSGSLARGACVSEGSSWCLAEADADVTLPSGPYRLQLAQPQACSAADAGPAVVAIYGDLLPAPSWRPLAETVAGPDGGVIEAGLSIQVPAGALAAPVPVRVATLDTTEPASPQRLSAIYQLEGLGLNQSRPISISIPLTAAPQGALTIVWSTSMPAGLTTPQGVRLLPASYENGRAVAELPAVDLGSAEDGVSATSNSKRRSALVDPTSLTSRLYVLGGFAEVGSPSGRFVIHYPVSGDAVQEIAEETGIFLDSVEARLKTMAVDTSRRTSRIDVYLASPNGTEGSLFGLNSTSGDPINGVTESDIWGAANVGYVLNLNFATDRENFHITAAHELLHVYQAAFDPRNVSLRRAVTDSPWLWLLEATPTWLERAFSDHPDKFTPTEAVHHRFYAFRHGLNYSTAFDTTDNYHGYGAASLIEYLAPVQSPKANFLGKLMEQFAASKGILLTTNRYSTLEAIRNLTGEPWITLWPGYFAELLEGRIYPAISVYKSSGVTGSMLAFQSDPEVMKSTFSLAGDTAKAQTFAFPWQAPPLSAALMYGVVPARSALPAGARLTYRFLTASSGDYFFLYHFDGKTGQTTRLYHGSAPFTIDNLASLATDATTELYAFILNAEDQPDAGATCNQREFQAIYDPGTPNPLIKATGVSVRVNALPTFVDPVTKGTTDSFIGWNEFITNAHCGSNAVRNNSWSGTTFNVVADCDGRMGGEDNPVGVAHTTATVKMNPSFTAIDQLQMNQTLTVRTSNHVGEYRKTTSICLQNLPPDDTVKYKSYVQTVPSADAPGKVCGIEIKREALNGEAVTNTLILKSLEWPAAASLRVEIQ</sequence>
<keyword evidence="1" id="KW-0732">Signal</keyword>
<dbReference type="Proteomes" id="UP000593892">
    <property type="component" value="Chromosome"/>
</dbReference>
<protein>
    <submittedName>
        <fullName evidence="2">Uncharacterized protein</fullName>
    </submittedName>
</protein>
<feature type="signal peptide" evidence="1">
    <location>
        <begin position="1"/>
        <end position="21"/>
    </location>
</feature>